<dbReference type="CDD" id="cd07981">
    <property type="entry name" value="HFD_TAF12"/>
    <property type="match status" value="1"/>
</dbReference>
<dbReference type="EMBL" id="CP111017">
    <property type="protein sequence ID" value="WAR08236.1"/>
    <property type="molecule type" value="Genomic_DNA"/>
</dbReference>
<dbReference type="InterPro" id="IPR037794">
    <property type="entry name" value="TAF12"/>
</dbReference>
<sequence length="175" mass="18816">MTSTPNTFVAVPAASSPNRPLPGMISQHITVPANMIASSPGGMAVTASGQMLGLPVRQVAPPSTTSVGGGVPTTVSTVETKVLDKRRLQELVKEVDPLEQMDEDVEEVLMQIADEFIESVVTASCKIAKHRKSNTLESKDVQLHLGEQIWGLWVPGFGTDELRPYKKANTTEAHK</sequence>
<dbReference type="InterPro" id="IPR003228">
    <property type="entry name" value="TFIID_TAF12_dom"/>
</dbReference>
<comment type="subcellular location">
    <subcellularLocation>
        <location evidence="1">Nucleus</location>
    </subcellularLocation>
</comment>
<evidence type="ECO:0000256" key="4">
    <source>
        <dbReference type="ARBA" id="ARBA00023015"/>
    </source>
</evidence>
<proteinExistence type="inferred from homology"/>
<dbReference type="Proteomes" id="UP001164746">
    <property type="component" value="Chromosome 6"/>
</dbReference>
<keyword evidence="9" id="KW-1185">Reference proteome</keyword>
<feature type="non-terminal residue" evidence="8">
    <location>
        <position position="175"/>
    </location>
</feature>
<evidence type="ECO:0000259" key="7">
    <source>
        <dbReference type="Pfam" id="PF03847"/>
    </source>
</evidence>
<dbReference type="PANTHER" id="PTHR12264:SF21">
    <property type="entry name" value="TRANSCRIPTION INITIATION FACTOR TFIID SUBUNIT 12"/>
    <property type="match status" value="1"/>
</dbReference>
<evidence type="ECO:0000256" key="3">
    <source>
        <dbReference type="ARBA" id="ARBA00017484"/>
    </source>
</evidence>
<keyword evidence="4" id="KW-0805">Transcription regulation</keyword>
<comment type="similarity">
    <text evidence="2">Belongs to the TAF12 family.</text>
</comment>
<dbReference type="SUPFAM" id="SSF47113">
    <property type="entry name" value="Histone-fold"/>
    <property type="match status" value="1"/>
</dbReference>
<feature type="domain" description="Transcription initiation factor TFIID subunit 12" evidence="7">
    <location>
        <begin position="85"/>
        <end position="146"/>
    </location>
</feature>
<dbReference type="InterPro" id="IPR009072">
    <property type="entry name" value="Histone-fold"/>
</dbReference>
<evidence type="ECO:0000256" key="5">
    <source>
        <dbReference type="ARBA" id="ARBA00023163"/>
    </source>
</evidence>
<evidence type="ECO:0000313" key="8">
    <source>
        <dbReference type="EMBL" id="WAR08236.1"/>
    </source>
</evidence>
<dbReference type="Pfam" id="PF03847">
    <property type="entry name" value="TFIID_20kDa"/>
    <property type="match status" value="1"/>
</dbReference>
<evidence type="ECO:0000313" key="9">
    <source>
        <dbReference type="Proteomes" id="UP001164746"/>
    </source>
</evidence>
<evidence type="ECO:0000256" key="1">
    <source>
        <dbReference type="ARBA" id="ARBA00004123"/>
    </source>
</evidence>
<reference evidence="8" key="1">
    <citation type="submission" date="2022-11" db="EMBL/GenBank/DDBJ databases">
        <title>Centuries of genome instability and evolution in soft-shell clam transmissible cancer (bioRxiv).</title>
        <authorList>
            <person name="Hart S.F.M."/>
            <person name="Yonemitsu M.A."/>
            <person name="Giersch R.M."/>
            <person name="Beal B.F."/>
            <person name="Arriagada G."/>
            <person name="Davis B.W."/>
            <person name="Ostrander E.A."/>
            <person name="Goff S.P."/>
            <person name="Metzger M.J."/>
        </authorList>
    </citation>
    <scope>NUCLEOTIDE SEQUENCE</scope>
    <source>
        <strain evidence="8">MELC-2E11</strain>
        <tissue evidence="8">Siphon/mantle</tissue>
    </source>
</reference>
<organism evidence="8 9">
    <name type="scientific">Mya arenaria</name>
    <name type="common">Soft-shell clam</name>
    <dbReference type="NCBI Taxonomy" id="6604"/>
    <lineage>
        <taxon>Eukaryota</taxon>
        <taxon>Metazoa</taxon>
        <taxon>Spiralia</taxon>
        <taxon>Lophotrochozoa</taxon>
        <taxon>Mollusca</taxon>
        <taxon>Bivalvia</taxon>
        <taxon>Autobranchia</taxon>
        <taxon>Heteroconchia</taxon>
        <taxon>Euheterodonta</taxon>
        <taxon>Imparidentia</taxon>
        <taxon>Neoheterodontei</taxon>
        <taxon>Myida</taxon>
        <taxon>Myoidea</taxon>
        <taxon>Myidae</taxon>
        <taxon>Mya</taxon>
    </lineage>
</organism>
<dbReference type="PANTHER" id="PTHR12264">
    <property type="entry name" value="TRANSCRIPTION INITIATION FACTOR TFIID SUBUNIT 12"/>
    <property type="match status" value="1"/>
</dbReference>
<evidence type="ECO:0000256" key="2">
    <source>
        <dbReference type="ARBA" id="ARBA00007530"/>
    </source>
</evidence>
<keyword evidence="6" id="KW-0539">Nucleus</keyword>
<evidence type="ECO:0000256" key="6">
    <source>
        <dbReference type="ARBA" id="ARBA00023242"/>
    </source>
</evidence>
<dbReference type="Gene3D" id="1.10.20.10">
    <property type="entry name" value="Histone, subunit A"/>
    <property type="match status" value="1"/>
</dbReference>
<keyword evidence="5" id="KW-0804">Transcription</keyword>
<name>A0ABY7EHF8_MYAAR</name>
<accession>A0ABY7EHF8</accession>
<gene>
    <name evidence="8" type="ORF">MAR_018194</name>
</gene>
<protein>
    <recommendedName>
        <fullName evidence="3">Transcription initiation factor TFIID subunit 12</fullName>
    </recommendedName>
</protein>